<dbReference type="InterPro" id="IPR016181">
    <property type="entry name" value="Acyl_CoA_acyltransferase"/>
</dbReference>
<dbReference type="AlphaFoldDB" id="A0A917EGN3"/>
<dbReference type="Pfam" id="PF02388">
    <property type="entry name" value="FemAB"/>
    <property type="match status" value="1"/>
</dbReference>
<evidence type="ECO:0000313" key="2">
    <source>
        <dbReference type="Proteomes" id="UP000660801"/>
    </source>
</evidence>
<gene>
    <name evidence="1" type="ORF">GCM10011510_11670</name>
</gene>
<organism evidence="1 2">
    <name type="scientific">Streptococcus himalayensis</name>
    <dbReference type="NCBI Taxonomy" id="1888195"/>
    <lineage>
        <taxon>Bacteria</taxon>
        <taxon>Bacillati</taxon>
        <taxon>Bacillota</taxon>
        <taxon>Bacilli</taxon>
        <taxon>Lactobacillales</taxon>
        <taxon>Streptococcaceae</taxon>
        <taxon>Streptococcus</taxon>
    </lineage>
</organism>
<dbReference type="EMBL" id="BMJN01000017">
    <property type="protein sequence ID" value="GGE32051.1"/>
    <property type="molecule type" value="Genomic_DNA"/>
</dbReference>
<name>A0A917EGN3_9STRE</name>
<evidence type="ECO:0000313" key="1">
    <source>
        <dbReference type="EMBL" id="GGE32051.1"/>
    </source>
</evidence>
<reference evidence="1" key="2">
    <citation type="submission" date="2020-09" db="EMBL/GenBank/DDBJ databases">
        <authorList>
            <person name="Sun Q."/>
            <person name="Zhou Y."/>
        </authorList>
    </citation>
    <scope>NUCLEOTIDE SEQUENCE</scope>
    <source>
        <strain evidence="1">CGMCC 1.15533</strain>
    </source>
</reference>
<dbReference type="GO" id="GO:0044038">
    <property type="term" value="P:cell wall macromolecule biosynthetic process"/>
    <property type="evidence" value="ECO:0007669"/>
    <property type="project" value="InterPro"/>
</dbReference>
<reference evidence="1" key="1">
    <citation type="journal article" date="2014" name="Int. J. Syst. Evol. Microbiol.">
        <title>Complete genome sequence of Corynebacterium casei LMG S-19264T (=DSM 44701T), isolated from a smear-ripened cheese.</title>
        <authorList>
            <consortium name="US DOE Joint Genome Institute (JGI-PGF)"/>
            <person name="Walter F."/>
            <person name="Albersmeier A."/>
            <person name="Kalinowski J."/>
            <person name="Ruckert C."/>
        </authorList>
    </citation>
    <scope>NUCLEOTIDE SEQUENCE</scope>
    <source>
        <strain evidence="1">CGMCC 1.15533</strain>
    </source>
</reference>
<sequence length="91" mass="10145">MQDMNFGGATLLHWTMLQYALKHEYQTFNFYGTSETNLVGSGKGNFNFRRQFKGQLHLLLGTFTKSLTVIGKSLEILAPIKSGSLSTVVGR</sequence>
<dbReference type="Proteomes" id="UP000660801">
    <property type="component" value="Unassembled WGS sequence"/>
</dbReference>
<keyword evidence="2" id="KW-1185">Reference proteome</keyword>
<dbReference type="OrthoDB" id="9785911at2"/>
<dbReference type="InterPro" id="IPR003447">
    <property type="entry name" value="FEMABX"/>
</dbReference>
<dbReference type="SUPFAM" id="SSF55729">
    <property type="entry name" value="Acyl-CoA N-acyltransferases (Nat)"/>
    <property type="match status" value="1"/>
</dbReference>
<proteinExistence type="predicted"/>
<dbReference type="GO" id="GO:0016755">
    <property type="term" value="F:aminoacyltransferase activity"/>
    <property type="evidence" value="ECO:0007669"/>
    <property type="project" value="InterPro"/>
</dbReference>
<dbReference type="Gene3D" id="3.40.630.30">
    <property type="match status" value="1"/>
</dbReference>
<accession>A0A917EGN3</accession>
<dbReference type="PROSITE" id="PS51191">
    <property type="entry name" value="FEMABX"/>
    <property type="match status" value="1"/>
</dbReference>
<comment type="caution">
    <text evidence="1">The sequence shown here is derived from an EMBL/GenBank/DDBJ whole genome shotgun (WGS) entry which is preliminary data.</text>
</comment>
<protein>
    <submittedName>
        <fullName evidence="1">Uncharacterized protein</fullName>
    </submittedName>
</protein>